<name>A0A398BBH1_9BACI</name>
<organism evidence="1 2">
    <name type="scientific">Peribacillus asahii</name>
    <dbReference type="NCBI Taxonomy" id="228899"/>
    <lineage>
        <taxon>Bacteria</taxon>
        <taxon>Bacillati</taxon>
        <taxon>Bacillota</taxon>
        <taxon>Bacilli</taxon>
        <taxon>Bacillales</taxon>
        <taxon>Bacillaceae</taxon>
        <taxon>Peribacillus</taxon>
    </lineage>
</organism>
<keyword evidence="2" id="KW-1185">Reference proteome</keyword>
<proteinExistence type="predicted"/>
<dbReference type="AlphaFoldDB" id="A0A398BBH1"/>
<reference evidence="1 2" key="1">
    <citation type="submission" date="2018-08" db="EMBL/GenBank/DDBJ databases">
        <title>Bacillus jemisoniae sp. nov., Bacillus chryseoplanitiae sp. nov., Bacillus resnikiae sp. nov., and Bacillus frankliniae sp. nov., isolated from Viking spacecraft and associated surfaces.</title>
        <authorList>
            <person name="Seuylemezian A."/>
            <person name="Vaishampayan P."/>
        </authorList>
    </citation>
    <scope>NUCLEOTIDE SEQUENCE [LARGE SCALE GENOMIC DNA]</scope>
    <source>
        <strain evidence="1 2">MA001</strain>
    </source>
</reference>
<evidence type="ECO:0000313" key="1">
    <source>
        <dbReference type="EMBL" id="RID86914.1"/>
    </source>
</evidence>
<comment type="caution">
    <text evidence="1">The sequence shown here is derived from an EMBL/GenBank/DDBJ whole genome shotgun (WGS) entry which is preliminary data.</text>
</comment>
<sequence>MTKYLKFTNFYLMDKRKTYTYWVEGDCIKEYIYSGKSKNGADKWIVNGEDIEIKRENINGLYTGYLSLDGIIYYLDLKYPLKIKKSLQDPFGEEDLVVTSMSKTVKTRAGTFKNCIEIQGVYSGYKLYFAPNVGFIKSGYDGLTKHELIKLKNR</sequence>
<dbReference type="Proteomes" id="UP000266016">
    <property type="component" value="Unassembled WGS sequence"/>
</dbReference>
<dbReference type="EMBL" id="QWVS01000013">
    <property type="protein sequence ID" value="RID86914.1"/>
    <property type="molecule type" value="Genomic_DNA"/>
</dbReference>
<protein>
    <submittedName>
        <fullName evidence="1">Uncharacterized protein</fullName>
    </submittedName>
</protein>
<accession>A0A398BBH1</accession>
<evidence type="ECO:0000313" key="2">
    <source>
        <dbReference type="Proteomes" id="UP000266016"/>
    </source>
</evidence>
<dbReference type="RefSeq" id="WP_119116309.1">
    <property type="nucleotide sequence ID" value="NZ_QWVS01000013.1"/>
</dbReference>
<gene>
    <name evidence="1" type="ORF">D1953_06230</name>
</gene>